<sequence length="71" mass="7997">MQRPLKKVQITLGEAAALGAHLEVCTNRPRHRLADINWHNGPRCPSVPSPMLRFIIPLFTEIIIHHTLRGG</sequence>
<dbReference type="AlphaFoldDB" id="A0A9P0HBL6"/>
<organism evidence="1 2">
    <name type="scientific">Nezara viridula</name>
    <name type="common">Southern green stink bug</name>
    <name type="synonym">Cimex viridulus</name>
    <dbReference type="NCBI Taxonomy" id="85310"/>
    <lineage>
        <taxon>Eukaryota</taxon>
        <taxon>Metazoa</taxon>
        <taxon>Ecdysozoa</taxon>
        <taxon>Arthropoda</taxon>
        <taxon>Hexapoda</taxon>
        <taxon>Insecta</taxon>
        <taxon>Pterygota</taxon>
        <taxon>Neoptera</taxon>
        <taxon>Paraneoptera</taxon>
        <taxon>Hemiptera</taxon>
        <taxon>Heteroptera</taxon>
        <taxon>Panheteroptera</taxon>
        <taxon>Pentatomomorpha</taxon>
        <taxon>Pentatomoidea</taxon>
        <taxon>Pentatomidae</taxon>
        <taxon>Pentatominae</taxon>
        <taxon>Nezara</taxon>
    </lineage>
</organism>
<accession>A0A9P0HBL6</accession>
<evidence type="ECO:0000313" key="1">
    <source>
        <dbReference type="EMBL" id="CAH1398869.1"/>
    </source>
</evidence>
<proteinExistence type="predicted"/>
<gene>
    <name evidence="1" type="ORF">NEZAVI_LOCUS8439</name>
</gene>
<reference evidence="1" key="1">
    <citation type="submission" date="2022-01" db="EMBL/GenBank/DDBJ databases">
        <authorList>
            <person name="King R."/>
        </authorList>
    </citation>
    <scope>NUCLEOTIDE SEQUENCE</scope>
</reference>
<keyword evidence="2" id="KW-1185">Reference proteome</keyword>
<protein>
    <submittedName>
        <fullName evidence="1">Uncharacterized protein</fullName>
    </submittedName>
</protein>
<evidence type="ECO:0000313" key="2">
    <source>
        <dbReference type="Proteomes" id="UP001152798"/>
    </source>
</evidence>
<dbReference type="Proteomes" id="UP001152798">
    <property type="component" value="Chromosome 4"/>
</dbReference>
<name>A0A9P0HBL6_NEZVI</name>
<dbReference type="EMBL" id="OV725080">
    <property type="protein sequence ID" value="CAH1398869.1"/>
    <property type="molecule type" value="Genomic_DNA"/>
</dbReference>